<feature type="transmembrane region" description="Helical" evidence="1">
    <location>
        <begin position="156"/>
        <end position="178"/>
    </location>
</feature>
<dbReference type="OrthoDB" id="7849442at2"/>
<keyword evidence="1" id="KW-1133">Transmembrane helix</keyword>
<feature type="transmembrane region" description="Helical" evidence="1">
    <location>
        <begin position="130"/>
        <end position="150"/>
    </location>
</feature>
<accession>A0A1Y0EBX3</accession>
<feature type="transmembrane region" description="Helical" evidence="1">
    <location>
        <begin position="92"/>
        <end position="110"/>
    </location>
</feature>
<protein>
    <submittedName>
        <fullName evidence="2">Uncharacterized protein</fullName>
    </submittedName>
</protein>
<keyword evidence="1" id="KW-0472">Membrane</keyword>
<organism evidence="2 3">
    <name type="scientific">Yoonia vestfoldensis</name>
    <dbReference type="NCBI Taxonomy" id="245188"/>
    <lineage>
        <taxon>Bacteria</taxon>
        <taxon>Pseudomonadati</taxon>
        <taxon>Pseudomonadota</taxon>
        <taxon>Alphaproteobacteria</taxon>
        <taxon>Rhodobacterales</taxon>
        <taxon>Paracoccaceae</taxon>
        <taxon>Yoonia</taxon>
    </lineage>
</organism>
<proteinExistence type="predicted"/>
<dbReference type="Proteomes" id="UP000195273">
    <property type="component" value="Chromosome"/>
</dbReference>
<keyword evidence="1" id="KW-0812">Transmembrane</keyword>
<feature type="transmembrane region" description="Helical" evidence="1">
    <location>
        <begin position="12"/>
        <end position="34"/>
    </location>
</feature>
<evidence type="ECO:0000313" key="3">
    <source>
        <dbReference type="Proteomes" id="UP000195273"/>
    </source>
</evidence>
<keyword evidence="3" id="KW-1185">Reference proteome</keyword>
<gene>
    <name evidence="2" type="ORF">LOKVESSMR4R_01555</name>
</gene>
<name>A0A1Y0EBX3_9RHOB</name>
<dbReference type="AlphaFoldDB" id="A0A1Y0EBX3"/>
<dbReference type="RefSeq" id="WP_157898159.1">
    <property type="nucleotide sequence ID" value="NZ_CP021431.1"/>
</dbReference>
<dbReference type="KEGG" id="lvs:LOKVESSMR4R_01555"/>
<evidence type="ECO:0000256" key="1">
    <source>
        <dbReference type="SAM" id="Phobius"/>
    </source>
</evidence>
<dbReference type="EMBL" id="CP021431">
    <property type="protein sequence ID" value="ARU00871.1"/>
    <property type="molecule type" value="Genomic_DNA"/>
</dbReference>
<reference evidence="2 3" key="1">
    <citation type="submission" date="2017-05" db="EMBL/GenBank/DDBJ databases">
        <title>Genome Sequence of Loktanella vestfoldensis Strain SMR4r Isolated from a Culture of the Diatom Skeletonema marinoi.</title>
        <authorList>
            <person name="Topel M."/>
            <person name="Pinder M.I.M."/>
            <person name="Johansson O.N."/>
            <person name="Kourtchenko O."/>
            <person name="Godhe A."/>
            <person name="Clarke A.K."/>
        </authorList>
    </citation>
    <scope>NUCLEOTIDE SEQUENCE [LARGE SCALE GENOMIC DNA]</scope>
    <source>
        <strain evidence="2 3">SMR4r</strain>
    </source>
</reference>
<evidence type="ECO:0000313" key="2">
    <source>
        <dbReference type="EMBL" id="ARU00871.1"/>
    </source>
</evidence>
<sequence length="186" mass="20442">MQSSVIESWLVPLFVVSLLYVGAFAVTFSVLMPVQRMVLPELANNASILFLPHGVRVLTAWLFGWRAVVLLAPGGLLTHAYLYGTAGFSSGYFFAALFGIFCATSTFWIFAKLGMDFHQEQATMISWREIVLAGSFASVINVAGTSYFYGSDIRSSSAYFIGDLGGLLACMVILMLGFRWMRTART</sequence>